<dbReference type="CDD" id="cd00093">
    <property type="entry name" value="HTH_XRE"/>
    <property type="match status" value="1"/>
</dbReference>
<reference evidence="3" key="1">
    <citation type="submission" date="2022-09" db="EMBL/GenBank/DDBJ databases">
        <title>Culturomic study of gut microbiota in children with autism spectrum disorder.</title>
        <authorList>
            <person name="Efimov B.A."/>
            <person name="Chaplin A.V."/>
            <person name="Sokolova S.R."/>
            <person name="Pikina A.P."/>
            <person name="Korzhanova M."/>
            <person name="Belova V."/>
            <person name="Korostin D."/>
        </authorList>
    </citation>
    <scope>NUCLEOTIDE SEQUENCE</scope>
    <source>
        <strain evidence="3">ASD5510</strain>
    </source>
</reference>
<dbReference type="PANTHER" id="PTHR46558:SF11">
    <property type="entry name" value="HTH-TYPE TRANSCRIPTIONAL REGULATOR XRE"/>
    <property type="match status" value="1"/>
</dbReference>
<sequence>MKEINIGKMIITKRKEKGITQDELAAYMGVSKASVSKWETGQSYPDITFLPQLAAYFNISIDDLMGYTPQMTKEEIKNQYHRLADQFSSRPFDETYSACSQIVRKYYCCFPLLLQMAVLYINHSMLAPQGKQKEVLEEALALCSRVKEESGDVFLSKDAAMVEAAAHMMMGQPQEVLHLFGETLRPIPQETECMAQAYLMMGKTDQGREALQAAIYQHLIALEGNMAQLLTLPDQSPERLDEILSRLLGVAELFELERLHPNVMAQSALTAAHTFCGLENREKALQMLELYVKVCEHFAPFTLHGDAFFDSIDPWLADFDLGNQAPRSEEVIKKSLIQNIEQNPALSILTDTPEFQTIVTKLKAILGGN</sequence>
<dbReference type="InterPro" id="IPR011990">
    <property type="entry name" value="TPR-like_helical_dom_sf"/>
</dbReference>
<dbReference type="Pfam" id="PF01381">
    <property type="entry name" value="HTH_3"/>
    <property type="match status" value="1"/>
</dbReference>
<dbReference type="PROSITE" id="PS50943">
    <property type="entry name" value="HTH_CROC1"/>
    <property type="match status" value="1"/>
</dbReference>
<evidence type="ECO:0000256" key="1">
    <source>
        <dbReference type="ARBA" id="ARBA00023125"/>
    </source>
</evidence>
<keyword evidence="4" id="KW-1185">Reference proteome</keyword>
<dbReference type="InterPro" id="IPR010982">
    <property type="entry name" value="Lambda_DNA-bd_dom_sf"/>
</dbReference>
<accession>A0A9J6QQP9</accession>
<dbReference type="PANTHER" id="PTHR46558">
    <property type="entry name" value="TRACRIPTIONAL REGULATORY PROTEIN-RELATED-RELATED"/>
    <property type="match status" value="1"/>
</dbReference>
<dbReference type="SUPFAM" id="SSF48452">
    <property type="entry name" value="TPR-like"/>
    <property type="match status" value="1"/>
</dbReference>
<organism evidence="3 4">
    <name type="scientific">Hominibacterium faecale</name>
    <dbReference type="NCBI Taxonomy" id="2839743"/>
    <lineage>
        <taxon>Bacteria</taxon>
        <taxon>Bacillati</taxon>
        <taxon>Bacillota</taxon>
        <taxon>Clostridia</taxon>
        <taxon>Peptostreptococcales</taxon>
        <taxon>Anaerovoracaceae</taxon>
        <taxon>Hominibacterium</taxon>
    </lineage>
</organism>
<gene>
    <name evidence="3" type="ORF">OBO34_07495</name>
</gene>
<dbReference type="SMART" id="SM00530">
    <property type="entry name" value="HTH_XRE"/>
    <property type="match status" value="1"/>
</dbReference>
<keyword evidence="1" id="KW-0238">DNA-binding</keyword>
<dbReference type="AlphaFoldDB" id="A0A9J6QQP9"/>
<name>A0A9J6QQP9_9FIRM</name>
<dbReference type="RefSeq" id="WP_253019781.1">
    <property type="nucleotide sequence ID" value="NZ_JAOSHN010000003.1"/>
</dbReference>
<feature type="domain" description="HTH cro/C1-type" evidence="2">
    <location>
        <begin position="10"/>
        <end position="64"/>
    </location>
</feature>
<dbReference type="SUPFAM" id="SSF47413">
    <property type="entry name" value="lambda repressor-like DNA-binding domains"/>
    <property type="match status" value="1"/>
</dbReference>
<evidence type="ECO:0000313" key="4">
    <source>
        <dbReference type="Proteomes" id="UP001065549"/>
    </source>
</evidence>
<dbReference type="EMBL" id="JAOSHN010000003">
    <property type="protein sequence ID" value="MCU7378197.1"/>
    <property type="molecule type" value="Genomic_DNA"/>
</dbReference>
<dbReference type="Proteomes" id="UP001065549">
    <property type="component" value="Unassembled WGS sequence"/>
</dbReference>
<evidence type="ECO:0000259" key="2">
    <source>
        <dbReference type="PROSITE" id="PS50943"/>
    </source>
</evidence>
<dbReference type="Gene3D" id="1.10.260.40">
    <property type="entry name" value="lambda repressor-like DNA-binding domains"/>
    <property type="match status" value="1"/>
</dbReference>
<protein>
    <submittedName>
        <fullName evidence="3">Helix-turn-helix domain-containing protein</fullName>
    </submittedName>
</protein>
<evidence type="ECO:0000313" key="3">
    <source>
        <dbReference type="EMBL" id="MCU7378197.1"/>
    </source>
</evidence>
<comment type="caution">
    <text evidence="3">The sequence shown here is derived from an EMBL/GenBank/DDBJ whole genome shotgun (WGS) entry which is preliminary data.</text>
</comment>
<proteinExistence type="predicted"/>
<dbReference type="InterPro" id="IPR001387">
    <property type="entry name" value="Cro/C1-type_HTH"/>
</dbReference>
<dbReference type="GO" id="GO:0003677">
    <property type="term" value="F:DNA binding"/>
    <property type="evidence" value="ECO:0007669"/>
    <property type="project" value="UniProtKB-KW"/>
</dbReference>